<organism evidence="1">
    <name type="scientific">marine sediment metagenome</name>
    <dbReference type="NCBI Taxonomy" id="412755"/>
    <lineage>
        <taxon>unclassified sequences</taxon>
        <taxon>metagenomes</taxon>
        <taxon>ecological metagenomes</taxon>
    </lineage>
</organism>
<dbReference type="AlphaFoldDB" id="A0A0F9KH82"/>
<gene>
    <name evidence="1" type="ORF">LCGC14_1328670</name>
</gene>
<protein>
    <submittedName>
        <fullName evidence="1">Uncharacterized protein</fullName>
    </submittedName>
</protein>
<proteinExistence type="predicted"/>
<comment type="caution">
    <text evidence="1">The sequence shown here is derived from an EMBL/GenBank/DDBJ whole genome shotgun (WGS) entry which is preliminary data.</text>
</comment>
<sequence length="66" mass="8201">MLHHTNKRYKLTRIADMPYYEIYIRILDDIDYYESDNINEEQVIDLILEFGKRYKKKNVFITLKQK</sequence>
<evidence type="ECO:0000313" key="1">
    <source>
        <dbReference type="EMBL" id="KKM81544.1"/>
    </source>
</evidence>
<dbReference type="EMBL" id="LAZR01008004">
    <property type="protein sequence ID" value="KKM81544.1"/>
    <property type="molecule type" value="Genomic_DNA"/>
</dbReference>
<accession>A0A0F9KH82</accession>
<name>A0A0F9KH82_9ZZZZ</name>
<reference evidence="1" key="1">
    <citation type="journal article" date="2015" name="Nature">
        <title>Complex archaea that bridge the gap between prokaryotes and eukaryotes.</title>
        <authorList>
            <person name="Spang A."/>
            <person name="Saw J.H."/>
            <person name="Jorgensen S.L."/>
            <person name="Zaremba-Niedzwiedzka K."/>
            <person name="Martijn J."/>
            <person name="Lind A.E."/>
            <person name="van Eijk R."/>
            <person name="Schleper C."/>
            <person name="Guy L."/>
            <person name="Ettema T.J."/>
        </authorList>
    </citation>
    <scope>NUCLEOTIDE SEQUENCE</scope>
</reference>